<proteinExistence type="predicted"/>
<protein>
    <submittedName>
        <fullName evidence="2">Uncharacterized protein</fullName>
    </submittedName>
</protein>
<dbReference type="Proteomes" id="UP000007879">
    <property type="component" value="Unassembled WGS sequence"/>
</dbReference>
<dbReference type="RefSeq" id="XP_019856706.1">
    <property type="nucleotide sequence ID" value="XM_020001147.1"/>
</dbReference>
<dbReference type="EnsemblMetazoa" id="XM_020001147.1">
    <property type="protein sequence ID" value="XP_019856706.1"/>
    <property type="gene ID" value="LOC109585161"/>
</dbReference>
<reference evidence="3" key="1">
    <citation type="journal article" date="2010" name="Nature">
        <title>The Amphimedon queenslandica genome and the evolution of animal complexity.</title>
        <authorList>
            <person name="Srivastava M."/>
            <person name="Simakov O."/>
            <person name="Chapman J."/>
            <person name="Fahey B."/>
            <person name="Gauthier M.E."/>
            <person name="Mitros T."/>
            <person name="Richards G.S."/>
            <person name="Conaco C."/>
            <person name="Dacre M."/>
            <person name="Hellsten U."/>
            <person name="Larroux C."/>
            <person name="Putnam N.H."/>
            <person name="Stanke M."/>
            <person name="Adamska M."/>
            <person name="Darling A."/>
            <person name="Degnan S.M."/>
            <person name="Oakley T.H."/>
            <person name="Plachetzki D.C."/>
            <person name="Zhai Y."/>
            <person name="Adamski M."/>
            <person name="Calcino A."/>
            <person name="Cummins S.F."/>
            <person name="Goodstein D.M."/>
            <person name="Harris C."/>
            <person name="Jackson D.J."/>
            <person name="Leys S.P."/>
            <person name="Shu S."/>
            <person name="Woodcroft B.J."/>
            <person name="Vervoort M."/>
            <person name="Kosik K.S."/>
            <person name="Manning G."/>
            <person name="Degnan B.M."/>
            <person name="Rokhsar D.S."/>
        </authorList>
    </citation>
    <scope>NUCLEOTIDE SEQUENCE [LARGE SCALE GENOMIC DNA]</scope>
</reference>
<organism evidence="2 3">
    <name type="scientific">Amphimedon queenslandica</name>
    <name type="common">Sponge</name>
    <dbReference type="NCBI Taxonomy" id="400682"/>
    <lineage>
        <taxon>Eukaryota</taxon>
        <taxon>Metazoa</taxon>
        <taxon>Porifera</taxon>
        <taxon>Demospongiae</taxon>
        <taxon>Heteroscleromorpha</taxon>
        <taxon>Haplosclerida</taxon>
        <taxon>Niphatidae</taxon>
        <taxon>Amphimedon</taxon>
    </lineage>
</organism>
<evidence type="ECO:0000313" key="3">
    <source>
        <dbReference type="Proteomes" id="UP000007879"/>
    </source>
</evidence>
<feature type="transmembrane region" description="Helical" evidence="1">
    <location>
        <begin position="20"/>
        <end position="43"/>
    </location>
</feature>
<dbReference type="GeneID" id="109585161"/>
<accession>A0AAN0JIT1</accession>
<keyword evidence="1" id="KW-1133">Transmembrane helix</keyword>
<feature type="transmembrane region" description="Helical" evidence="1">
    <location>
        <begin position="162"/>
        <end position="185"/>
    </location>
</feature>
<sequence length="190" mass="20820">MDEVASNVSDRKRPKAPWPWGLVAGILLAVFILTSIAGLLVAIFGKKIIHPTISFYFQVVAGFFAFFLSISETGLLVSTVKWVESVKQEQVKLLRSSVLSASGRLRSIPNTIPEQPVRDFNAARILLVYISITGLNLGLLLGLLSLNLMFVYESHTSLRGELWPFFTVDVTLGLIVPLIIGVSLIPLGVK</sequence>
<feature type="transmembrane region" description="Helical" evidence="1">
    <location>
        <begin position="55"/>
        <end position="77"/>
    </location>
</feature>
<name>A0AAN0JIT1_AMPQE</name>
<reference evidence="2" key="2">
    <citation type="submission" date="2024-06" db="UniProtKB">
        <authorList>
            <consortium name="EnsemblMetazoa"/>
        </authorList>
    </citation>
    <scope>IDENTIFICATION</scope>
</reference>
<dbReference type="KEGG" id="aqu:109585161"/>
<dbReference type="AlphaFoldDB" id="A0AAN0JIT1"/>
<keyword evidence="1" id="KW-0472">Membrane</keyword>
<keyword evidence="1" id="KW-0812">Transmembrane</keyword>
<evidence type="ECO:0000256" key="1">
    <source>
        <dbReference type="SAM" id="Phobius"/>
    </source>
</evidence>
<feature type="transmembrane region" description="Helical" evidence="1">
    <location>
        <begin position="126"/>
        <end position="150"/>
    </location>
</feature>
<evidence type="ECO:0000313" key="2">
    <source>
        <dbReference type="EnsemblMetazoa" id="XP_019856706.1"/>
    </source>
</evidence>
<keyword evidence="3" id="KW-1185">Reference proteome</keyword>